<feature type="compositionally biased region" description="Basic and acidic residues" evidence="1">
    <location>
        <begin position="106"/>
        <end position="118"/>
    </location>
</feature>
<dbReference type="RefSeq" id="XP_004221300.1">
    <property type="nucleotide sequence ID" value="XM_004221252.1"/>
</dbReference>
<evidence type="ECO:0000256" key="1">
    <source>
        <dbReference type="SAM" id="MobiDB-lite"/>
    </source>
</evidence>
<name>K6UIU7_PLACD</name>
<dbReference type="OMA" id="TIVWRDV"/>
<dbReference type="OrthoDB" id="392922at2759"/>
<feature type="chain" id="PRO_5003898451" description="CYIR protein" evidence="3">
    <location>
        <begin position="25"/>
        <end position="313"/>
    </location>
</feature>
<evidence type="ECO:0000313" key="4">
    <source>
        <dbReference type="EMBL" id="GAB65353.1"/>
    </source>
</evidence>
<gene>
    <name evidence="4" type="ORF">PCYB_053710</name>
</gene>
<reference evidence="4 5" key="1">
    <citation type="journal article" date="2012" name="Nat. Genet.">
        <title>Plasmodium cynomolgi genome sequences provide insight into Plasmodium vivax and the monkey malaria clade.</title>
        <authorList>
            <person name="Tachibana S."/>
            <person name="Sullivan S.A."/>
            <person name="Kawai S."/>
            <person name="Nakamura S."/>
            <person name="Kim H.R."/>
            <person name="Goto N."/>
            <person name="Arisue N."/>
            <person name="Palacpac N.M.Q."/>
            <person name="Honma H."/>
            <person name="Yagi M."/>
            <person name="Tougan T."/>
            <person name="Katakai Y."/>
            <person name="Kaneko O."/>
            <person name="Mita T."/>
            <person name="Kita K."/>
            <person name="Yasutomi Y."/>
            <person name="Sutton P.L."/>
            <person name="Shakhbatyan R."/>
            <person name="Horii T."/>
            <person name="Yasunaga T."/>
            <person name="Barnwell J.W."/>
            <person name="Escalante A.A."/>
            <person name="Carlton J.M."/>
            <person name="Tanabe K."/>
        </authorList>
    </citation>
    <scope>NUCLEOTIDE SEQUENCE [LARGE SCALE GENOMIC DNA]</scope>
    <source>
        <strain evidence="4 5">B</strain>
    </source>
</reference>
<feature type="compositionally biased region" description="Acidic residues" evidence="1">
    <location>
        <begin position="58"/>
        <end position="101"/>
    </location>
</feature>
<keyword evidence="2" id="KW-1133">Transmembrane helix</keyword>
<keyword evidence="2" id="KW-0472">Membrane</keyword>
<feature type="signal peptide" evidence="3">
    <location>
        <begin position="1"/>
        <end position="24"/>
    </location>
</feature>
<keyword evidence="5" id="KW-1185">Reference proteome</keyword>
<evidence type="ECO:0000256" key="3">
    <source>
        <dbReference type="SAM" id="SignalP"/>
    </source>
</evidence>
<keyword evidence="2" id="KW-0812">Transmembrane</keyword>
<dbReference type="VEuPathDB" id="PlasmoDB:PCYB_053710"/>
<feature type="transmembrane region" description="Helical" evidence="2">
    <location>
        <begin position="218"/>
        <end position="241"/>
    </location>
</feature>
<dbReference type="KEGG" id="pcy:PCYB_053710"/>
<dbReference type="EMBL" id="DF157097">
    <property type="protein sequence ID" value="GAB65353.1"/>
    <property type="molecule type" value="Genomic_DNA"/>
</dbReference>
<dbReference type="AlphaFoldDB" id="K6UIU7"/>
<accession>K6UIU7</accession>
<evidence type="ECO:0000313" key="5">
    <source>
        <dbReference type="Proteomes" id="UP000006319"/>
    </source>
</evidence>
<dbReference type="Proteomes" id="UP000006319">
    <property type="component" value="Chromosome 5"/>
</dbReference>
<dbReference type="PhylomeDB" id="K6UIU7"/>
<proteinExistence type="predicted"/>
<protein>
    <recommendedName>
        <fullName evidence="6">CYIR protein</fullName>
    </recommendedName>
</protein>
<feature type="region of interest" description="Disordered" evidence="1">
    <location>
        <begin position="38"/>
        <end position="133"/>
    </location>
</feature>
<dbReference type="eggNOG" id="ENOG502TMZT">
    <property type="taxonomic scope" value="Eukaryota"/>
</dbReference>
<dbReference type="GeneID" id="14691453"/>
<organism evidence="4 5">
    <name type="scientific">Plasmodium cynomolgi (strain B)</name>
    <dbReference type="NCBI Taxonomy" id="1120755"/>
    <lineage>
        <taxon>Eukaryota</taxon>
        <taxon>Sar</taxon>
        <taxon>Alveolata</taxon>
        <taxon>Apicomplexa</taxon>
        <taxon>Aconoidasida</taxon>
        <taxon>Haemosporida</taxon>
        <taxon>Plasmodiidae</taxon>
        <taxon>Plasmodium</taxon>
        <taxon>Plasmodium (Plasmodium)</taxon>
    </lineage>
</organism>
<keyword evidence="3" id="KW-0732">Signal</keyword>
<evidence type="ECO:0008006" key="6">
    <source>
        <dbReference type="Google" id="ProtNLM"/>
    </source>
</evidence>
<evidence type="ECO:0000256" key="2">
    <source>
        <dbReference type="SAM" id="Phobius"/>
    </source>
</evidence>
<sequence length="313" mass="36223">MFCDKFAYLFFLPLLIIVWRDVDGRDVKEGKIVVNPVDWGTVGGKKGATGDEKGGEVEAAEEEEEAGEEEAAEGAEEEEQVDAAEEEEEVDAAEEEEEDQPNVDATKNEDASPEKETPQRNFPAGEKKNHQNNMDDIINEYYRNVIIPKESKDIEEMEAEKKNVSFFTKIKNFFSGEKEEEEKQPSTLIEYIRQKNKKIMELEEESAKRISRKHMYEYLFWTTAYILFNVAIAPLITYYYVSRGCKKAIMREYNNNRDRRIVPYGYDFSDEGPSVNFSGMKFRNCKYYPPQRGSNFSFLMGMLHGKPYAIVKL</sequence>